<feature type="compositionally biased region" description="Polar residues" evidence="1">
    <location>
        <begin position="342"/>
        <end position="359"/>
    </location>
</feature>
<feature type="region of interest" description="Disordered" evidence="1">
    <location>
        <begin position="441"/>
        <end position="462"/>
    </location>
</feature>
<dbReference type="Proteomes" id="UP000504635">
    <property type="component" value="Unplaced"/>
</dbReference>
<dbReference type="OrthoDB" id="10650380at2759"/>
<feature type="compositionally biased region" description="Polar residues" evidence="1">
    <location>
        <begin position="445"/>
        <end position="462"/>
    </location>
</feature>
<dbReference type="RefSeq" id="XP_030749409.1">
    <property type="nucleotide sequence ID" value="XM_030893549.1"/>
</dbReference>
<feature type="compositionally biased region" description="Polar residues" evidence="1">
    <location>
        <begin position="298"/>
        <end position="329"/>
    </location>
</feature>
<feature type="region of interest" description="Disordered" evidence="1">
    <location>
        <begin position="252"/>
        <end position="271"/>
    </location>
</feature>
<reference evidence="4" key="1">
    <citation type="submission" date="2025-08" db="UniProtKB">
        <authorList>
            <consortium name="RefSeq"/>
        </authorList>
    </citation>
    <scope>IDENTIFICATION</scope>
    <source>
        <tissue evidence="4">Gonads</tissue>
    </source>
</reference>
<feature type="compositionally biased region" description="Basic and acidic residues" evidence="1">
    <location>
        <begin position="332"/>
        <end position="341"/>
    </location>
</feature>
<organism evidence="3 4">
    <name type="scientific">Sitophilus oryzae</name>
    <name type="common">Rice weevil</name>
    <name type="synonym">Curculio oryzae</name>
    <dbReference type="NCBI Taxonomy" id="7048"/>
    <lineage>
        <taxon>Eukaryota</taxon>
        <taxon>Metazoa</taxon>
        <taxon>Ecdysozoa</taxon>
        <taxon>Arthropoda</taxon>
        <taxon>Hexapoda</taxon>
        <taxon>Insecta</taxon>
        <taxon>Pterygota</taxon>
        <taxon>Neoptera</taxon>
        <taxon>Endopterygota</taxon>
        <taxon>Coleoptera</taxon>
        <taxon>Polyphaga</taxon>
        <taxon>Cucujiformia</taxon>
        <taxon>Curculionidae</taxon>
        <taxon>Dryophthorinae</taxon>
        <taxon>Sitophilus</taxon>
    </lineage>
</organism>
<evidence type="ECO:0000256" key="2">
    <source>
        <dbReference type="SAM" id="SignalP"/>
    </source>
</evidence>
<feature type="compositionally biased region" description="Acidic residues" evidence="1">
    <location>
        <begin position="403"/>
        <end position="421"/>
    </location>
</feature>
<accession>A0A6J2XF76</accession>
<keyword evidence="2" id="KW-0732">Signal</keyword>
<feature type="signal peptide" evidence="2">
    <location>
        <begin position="1"/>
        <end position="17"/>
    </location>
</feature>
<dbReference type="AlphaFoldDB" id="A0A6J2XF76"/>
<proteinExistence type="predicted"/>
<evidence type="ECO:0000256" key="1">
    <source>
        <dbReference type="SAM" id="MobiDB-lite"/>
    </source>
</evidence>
<evidence type="ECO:0000313" key="3">
    <source>
        <dbReference type="Proteomes" id="UP000504635"/>
    </source>
</evidence>
<protein>
    <submittedName>
        <fullName evidence="4">Superoxide-generating NADPH oxidase heavy chain subunit C-like isoform X1</fullName>
    </submittedName>
</protein>
<feature type="chain" id="PRO_5026704391" evidence="2">
    <location>
        <begin position="18"/>
        <end position="529"/>
    </location>
</feature>
<evidence type="ECO:0000313" key="4">
    <source>
        <dbReference type="RefSeq" id="XP_030749409.1"/>
    </source>
</evidence>
<dbReference type="GeneID" id="115877400"/>
<gene>
    <name evidence="4" type="primary">LOC115877400</name>
</gene>
<keyword evidence="3" id="KW-1185">Reference proteome</keyword>
<feature type="region of interest" description="Disordered" evidence="1">
    <location>
        <begin position="282"/>
        <end position="424"/>
    </location>
</feature>
<sequence length="529" mass="60253">MIFKLVLASLLITGLKAVYVKKLSRNNVESISSLSPSPIPNDSDGIITKVKPSNMLLKLVDEVGHGSSDKIYRKKYNNTLNTEICWKEIVYVKESKESEDDRYAWRIVEISFDYPSEKNQNFDNIEEEETQKTFKLQFPDSRGFQQINLHVVKETENFTLYRCITRFHCSSGNFLTKTYYEWPENGQTKLVLKLSTSEEVFDSDDLEIGGTPEDFIYQNRNQSEDENMAGENSTLEDIILKEEEDFENYETTPIDFQQNKMSSNNQPNFSDLSKEIPILQENANNINPNTKNRKDKSGNQSKNKINGNNKPVENSNFSTVEQSSTQPYQNDFPKETKEEQGKTNIDQNKTKISSGNDQEPINDGAQDIVNENPQQNDQSSDNSNLGMTSSPEGINEETNISNEDPDMDFSNEEINDNDEDTPVTSTLLLKDEYVTELLKRDHSNAEPNAENQSNASKNSGSNSFDTLLSGKGILPALFNLGKNERIFLKGDIVVSRKYYDKRNNSEIEEPLYIIHEGAQIEHYRGNATK</sequence>
<name>A0A6J2XF76_SITOR</name>
<dbReference type="InParanoid" id="A0A6J2XF76"/>
<feature type="compositionally biased region" description="Polar residues" evidence="1">
    <location>
        <begin position="369"/>
        <end position="402"/>
    </location>
</feature>
<dbReference type="KEGG" id="soy:115877400"/>